<dbReference type="RefSeq" id="WP_357790430.1">
    <property type="nucleotide sequence ID" value="NZ_JBFAKC010000033.1"/>
</dbReference>
<proteinExistence type="predicted"/>
<evidence type="ECO:0000313" key="2">
    <source>
        <dbReference type="Proteomes" id="UP001551695"/>
    </source>
</evidence>
<keyword evidence="2" id="KW-1185">Reference proteome</keyword>
<accession>A0ABV3G5J9</accession>
<gene>
    <name evidence="1" type="ORF">AB0I48_35995</name>
</gene>
<name>A0ABV3G5J9_9NOCA</name>
<dbReference type="Proteomes" id="UP001551695">
    <property type="component" value="Unassembled WGS sequence"/>
</dbReference>
<evidence type="ECO:0000313" key="1">
    <source>
        <dbReference type="EMBL" id="MEV0712972.1"/>
    </source>
</evidence>
<dbReference type="EMBL" id="JBFAKC010000033">
    <property type="protein sequence ID" value="MEV0712972.1"/>
    <property type="molecule type" value="Genomic_DNA"/>
</dbReference>
<sequence length="52" mass="5568">MTSSPKTEIAAARLLLDRLGVTAQDLLADPAQATEVPTWRAPLIVRGGRWPG</sequence>
<protein>
    <submittedName>
        <fullName evidence="1">Uncharacterized protein</fullName>
    </submittedName>
</protein>
<reference evidence="1 2" key="1">
    <citation type="submission" date="2024-06" db="EMBL/GenBank/DDBJ databases">
        <title>The Natural Products Discovery Center: Release of the First 8490 Sequenced Strains for Exploring Actinobacteria Biosynthetic Diversity.</title>
        <authorList>
            <person name="Kalkreuter E."/>
            <person name="Kautsar S.A."/>
            <person name="Yang D."/>
            <person name="Bader C.D."/>
            <person name="Teijaro C.N."/>
            <person name="Fluegel L."/>
            <person name="Davis C.M."/>
            <person name="Simpson J.R."/>
            <person name="Lauterbach L."/>
            <person name="Steele A.D."/>
            <person name="Gui C."/>
            <person name="Meng S."/>
            <person name="Li G."/>
            <person name="Viehrig K."/>
            <person name="Ye F."/>
            <person name="Su P."/>
            <person name="Kiefer A.F."/>
            <person name="Nichols A."/>
            <person name="Cepeda A.J."/>
            <person name="Yan W."/>
            <person name="Fan B."/>
            <person name="Jiang Y."/>
            <person name="Adhikari A."/>
            <person name="Zheng C.-J."/>
            <person name="Schuster L."/>
            <person name="Cowan T.M."/>
            <person name="Smanski M.J."/>
            <person name="Chevrette M.G."/>
            <person name="De Carvalho L.P.S."/>
            <person name="Shen B."/>
        </authorList>
    </citation>
    <scope>NUCLEOTIDE SEQUENCE [LARGE SCALE GENOMIC DNA]</scope>
    <source>
        <strain evidence="1 2">NPDC050403</strain>
    </source>
</reference>
<organism evidence="1 2">
    <name type="scientific">Nocardia aurea</name>
    <dbReference type="NCBI Taxonomy" id="2144174"/>
    <lineage>
        <taxon>Bacteria</taxon>
        <taxon>Bacillati</taxon>
        <taxon>Actinomycetota</taxon>
        <taxon>Actinomycetes</taxon>
        <taxon>Mycobacteriales</taxon>
        <taxon>Nocardiaceae</taxon>
        <taxon>Nocardia</taxon>
    </lineage>
</organism>
<comment type="caution">
    <text evidence="1">The sequence shown here is derived from an EMBL/GenBank/DDBJ whole genome shotgun (WGS) entry which is preliminary data.</text>
</comment>